<proteinExistence type="inferred from homology"/>
<feature type="active site" description="Charge relay system" evidence="8">
    <location>
        <position position="481"/>
    </location>
</feature>
<dbReference type="InterPro" id="IPR000997">
    <property type="entry name" value="Cholinesterase"/>
</dbReference>
<evidence type="ECO:0000313" key="12">
    <source>
        <dbReference type="Proteomes" id="UP000759131"/>
    </source>
</evidence>
<dbReference type="GO" id="GO:0019695">
    <property type="term" value="P:choline metabolic process"/>
    <property type="evidence" value="ECO:0007669"/>
    <property type="project" value="TreeGrafter"/>
</dbReference>
<dbReference type="InterPro" id="IPR019819">
    <property type="entry name" value="Carboxylesterase_B_CS"/>
</dbReference>
<feature type="domain" description="Carboxylesterase type B" evidence="10">
    <location>
        <begin position="37"/>
        <end position="552"/>
    </location>
</feature>
<dbReference type="EC" id="3.1.1.-" evidence="9"/>
<evidence type="ECO:0000256" key="2">
    <source>
        <dbReference type="ARBA" id="ARBA00022487"/>
    </source>
</evidence>
<keyword evidence="5" id="KW-1015">Disulfide bond</keyword>
<accession>A0A7R9KYL4</accession>
<evidence type="ECO:0000256" key="3">
    <source>
        <dbReference type="ARBA" id="ARBA00022801"/>
    </source>
</evidence>
<protein>
    <recommendedName>
        <fullName evidence="9">Carboxylic ester hydrolase</fullName>
        <ecNumber evidence="9">3.1.1.-</ecNumber>
    </recommendedName>
</protein>
<organism evidence="11">
    <name type="scientific">Medioppia subpectinata</name>
    <dbReference type="NCBI Taxonomy" id="1979941"/>
    <lineage>
        <taxon>Eukaryota</taxon>
        <taxon>Metazoa</taxon>
        <taxon>Ecdysozoa</taxon>
        <taxon>Arthropoda</taxon>
        <taxon>Chelicerata</taxon>
        <taxon>Arachnida</taxon>
        <taxon>Acari</taxon>
        <taxon>Acariformes</taxon>
        <taxon>Sarcoptiformes</taxon>
        <taxon>Oribatida</taxon>
        <taxon>Brachypylina</taxon>
        <taxon>Oppioidea</taxon>
        <taxon>Oppiidae</taxon>
        <taxon>Medioppia</taxon>
    </lineage>
</organism>
<dbReference type="InterPro" id="IPR050654">
    <property type="entry name" value="AChE-related_enzymes"/>
</dbReference>
<dbReference type="InterPro" id="IPR002018">
    <property type="entry name" value="CarbesteraseB"/>
</dbReference>
<comment type="catalytic activity">
    <reaction evidence="7">
        <text>acetylcholine + H2O = choline + acetate + H(+)</text>
        <dbReference type="Rhea" id="RHEA:17561"/>
        <dbReference type="ChEBI" id="CHEBI:15354"/>
        <dbReference type="ChEBI" id="CHEBI:15355"/>
        <dbReference type="ChEBI" id="CHEBI:15377"/>
        <dbReference type="ChEBI" id="CHEBI:15378"/>
        <dbReference type="ChEBI" id="CHEBI:30089"/>
        <dbReference type="EC" id="3.1.1.7"/>
    </reaction>
</comment>
<dbReference type="PANTHER" id="PTHR43918">
    <property type="entry name" value="ACETYLCHOLINESTERASE"/>
    <property type="match status" value="1"/>
</dbReference>
<feature type="active site" description="Charge relay system" evidence="8">
    <location>
        <position position="360"/>
    </location>
</feature>
<dbReference type="Gene3D" id="3.40.50.1820">
    <property type="entry name" value="alpha/beta hydrolase"/>
    <property type="match status" value="1"/>
</dbReference>
<evidence type="ECO:0000313" key="11">
    <source>
        <dbReference type="EMBL" id="CAD7631619.1"/>
    </source>
</evidence>
<dbReference type="Proteomes" id="UP000759131">
    <property type="component" value="Unassembled WGS sequence"/>
</dbReference>
<dbReference type="EMBL" id="CAJPIZ010009738">
    <property type="protein sequence ID" value="CAG2112049.1"/>
    <property type="molecule type" value="Genomic_DNA"/>
</dbReference>
<dbReference type="AlphaFoldDB" id="A0A7R9KYL4"/>
<feature type="chain" id="PRO_5035956889" description="Carboxylic ester hydrolase" evidence="9">
    <location>
        <begin position="24"/>
        <end position="577"/>
    </location>
</feature>
<comment type="similarity">
    <text evidence="1 9">Belongs to the type-B carboxylesterase/lipase family.</text>
</comment>
<dbReference type="PRINTS" id="PR00878">
    <property type="entry name" value="CHOLNESTRASE"/>
</dbReference>
<reference evidence="11" key="1">
    <citation type="submission" date="2020-11" db="EMBL/GenBank/DDBJ databases">
        <authorList>
            <person name="Tran Van P."/>
        </authorList>
    </citation>
    <scope>NUCLEOTIDE SEQUENCE</scope>
</reference>
<evidence type="ECO:0000256" key="7">
    <source>
        <dbReference type="ARBA" id="ARBA00048484"/>
    </source>
</evidence>
<keyword evidence="12" id="KW-1185">Reference proteome</keyword>
<feature type="signal peptide" evidence="9">
    <location>
        <begin position="1"/>
        <end position="23"/>
    </location>
</feature>
<evidence type="ECO:0000256" key="1">
    <source>
        <dbReference type="ARBA" id="ARBA00005964"/>
    </source>
</evidence>
<dbReference type="GO" id="GO:0003990">
    <property type="term" value="F:acetylcholinesterase activity"/>
    <property type="evidence" value="ECO:0007669"/>
    <property type="project" value="UniProtKB-EC"/>
</dbReference>
<evidence type="ECO:0000259" key="10">
    <source>
        <dbReference type="Pfam" id="PF00135"/>
    </source>
</evidence>
<gene>
    <name evidence="11" type="ORF">OSB1V03_LOCUS12028</name>
</gene>
<evidence type="ECO:0000256" key="4">
    <source>
        <dbReference type="ARBA" id="ARBA00022867"/>
    </source>
</evidence>
<keyword evidence="9" id="KW-0732">Signal</keyword>
<dbReference type="OrthoDB" id="19653at2759"/>
<dbReference type="GO" id="GO:0005615">
    <property type="term" value="C:extracellular space"/>
    <property type="evidence" value="ECO:0007669"/>
    <property type="project" value="TreeGrafter"/>
</dbReference>
<dbReference type="PROSITE" id="PS00941">
    <property type="entry name" value="CARBOXYLESTERASE_B_2"/>
    <property type="match status" value="1"/>
</dbReference>
<dbReference type="GO" id="GO:0006581">
    <property type="term" value="P:acetylcholine catabolic process"/>
    <property type="evidence" value="ECO:0007669"/>
    <property type="project" value="TreeGrafter"/>
</dbReference>
<evidence type="ECO:0000256" key="8">
    <source>
        <dbReference type="PIRSR" id="PIRSR600997-1"/>
    </source>
</evidence>
<sequence length="577" mass="64209">MSNTNSLLLCINIALVCIATSVAVDTDTDPETAGTVSVRIKHGVINGRRQSYEGRDVDVWLGIPYAQPPIGKLRFRKPLPVRQPWEQPLEATQWPPACYQVKIHQDFYNTNMSEDCLYLNIWSPSGHPLQAQEPILKPVMLWIHGGGLAFGSASEHFYDGRVLSALGDVVVVTINYRLGVFGMMYTGQDGPAPGNMIFWDQSLAMEWVRDNIRYFGGDPHRVTLFGESAGGVSVGLHLVSPVTRHLYQNAIVMSGAPFIDRFLTTRDELEATWVRGVRQLGCRDNNNNEQDKFTPELIQCLIRQPADKLVTLYGLLGDKTGSLLNIIIDGEFLPRNPRHMFSDGDYKRGVNLMIGGVEDEGSMVLGMADPQRYDKWAPAPITGEQVLADFRAIIPWFTTDASHIDTDSTIKHYFHGLTDPSAIRCRAGVAIGDLFLTCPTILMAKAVHRGDPTARVYHYHYTAKMGDPKLFASSWMTGAGHFDDIYPVFGVPLVDEHRYVDGERLVSRQMIGIFSEFAYNGSPRSQGGAEWHAYYTVGGNVIAPYFEITGDTPVATNYGNNLKEIECEVLWKSALVN</sequence>
<keyword evidence="3 9" id="KW-0378">Hydrolase</keyword>
<dbReference type="PROSITE" id="PS00122">
    <property type="entry name" value="CARBOXYLESTERASE_B_1"/>
    <property type="match status" value="1"/>
</dbReference>
<dbReference type="SUPFAM" id="SSF53474">
    <property type="entry name" value="alpha/beta-Hydrolases"/>
    <property type="match status" value="1"/>
</dbReference>
<feature type="active site" description="Acyl-ester intermediate" evidence="8">
    <location>
        <position position="228"/>
    </location>
</feature>
<evidence type="ECO:0000256" key="9">
    <source>
        <dbReference type="RuleBase" id="RU361235"/>
    </source>
</evidence>
<dbReference type="InterPro" id="IPR029058">
    <property type="entry name" value="AB_hydrolase_fold"/>
</dbReference>
<dbReference type="EMBL" id="OC864313">
    <property type="protein sequence ID" value="CAD7631619.1"/>
    <property type="molecule type" value="Genomic_DNA"/>
</dbReference>
<keyword evidence="2" id="KW-0719">Serine esterase</keyword>
<dbReference type="InterPro" id="IPR019826">
    <property type="entry name" value="Carboxylesterase_B_AS"/>
</dbReference>
<dbReference type="Pfam" id="PF00135">
    <property type="entry name" value="COesterase"/>
    <property type="match status" value="1"/>
</dbReference>
<evidence type="ECO:0000256" key="6">
    <source>
        <dbReference type="ARBA" id="ARBA00023180"/>
    </source>
</evidence>
<dbReference type="GO" id="GO:0005886">
    <property type="term" value="C:plasma membrane"/>
    <property type="evidence" value="ECO:0007669"/>
    <property type="project" value="TreeGrafter"/>
</dbReference>
<keyword evidence="6" id="KW-0325">Glycoprotein</keyword>
<keyword evidence="4" id="KW-0531">Neurotransmitter degradation</keyword>
<name>A0A7R9KYL4_9ACAR</name>
<evidence type="ECO:0000256" key="5">
    <source>
        <dbReference type="ARBA" id="ARBA00023157"/>
    </source>
</evidence>
<dbReference type="PANTHER" id="PTHR43918:SF4">
    <property type="entry name" value="CARBOXYLIC ESTER HYDROLASE"/>
    <property type="match status" value="1"/>
</dbReference>